<evidence type="ECO:0000256" key="2">
    <source>
        <dbReference type="SAM" id="Phobius"/>
    </source>
</evidence>
<feature type="transmembrane region" description="Helical" evidence="2">
    <location>
        <begin position="324"/>
        <end position="344"/>
    </location>
</feature>
<keyword evidence="4" id="KW-1185">Reference proteome</keyword>
<feature type="transmembrane region" description="Helical" evidence="2">
    <location>
        <begin position="255"/>
        <end position="276"/>
    </location>
</feature>
<feature type="compositionally biased region" description="Polar residues" evidence="1">
    <location>
        <begin position="62"/>
        <end position="75"/>
    </location>
</feature>
<organism evidence="3 4">
    <name type="scientific">Maudiozyma humilis</name>
    <name type="common">Sour dough yeast</name>
    <name type="synonym">Kazachstania humilis</name>
    <dbReference type="NCBI Taxonomy" id="51915"/>
    <lineage>
        <taxon>Eukaryota</taxon>
        <taxon>Fungi</taxon>
        <taxon>Dikarya</taxon>
        <taxon>Ascomycota</taxon>
        <taxon>Saccharomycotina</taxon>
        <taxon>Saccharomycetes</taxon>
        <taxon>Saccharomycetales</taxon>
        <taxon>Saccharomycetaceae</taxon>
        <taxon>Maudiozyma</taxon>
    </lineage>
</organism>
<comment type="caution">
    <text evidence="3">The sequence shown here is derived from an EMBL/GenBank/DDBJ whole genome shotgun (WGS) entry which is preliminary data.</text>
</comment>
<keyword evidence="2" id="KW-0472">Membrane</keyword>
<feature type="transmembrane region" description="Helical" evidence="2">
    <location>
        <begin position="143"/>
        <end position="168"/>
    </location>
</feature>
<name>A0AAV5RTQ9_MAUHU</name>
<proteinExistence type="predicted"/>
<accession>A0AAV5RTQ9</accession>
<sequence length="345" mass="38644">MSSIKKDPFSLVDDDLDGVDDFTNEPNPFENSQHADSVPQDFDGHSMATTALPNYDDVIESEAQQAAQEPYSNVSDMAGRSQQQQQPQHPALDRGELPPGLINYYSRFFQLSTETFKGRFIRSLSLNKLLFESETPAGENRELFGAIWITCSIVLVKFLFPGLINLVYYGVIRGERVNDSLTSTDREKIYWNLIHSIWLFGIYSFVVPFIVLQIILKDDTNGEGEEGASSGNGEDTAAPGANRGNMVINPSVKNLVGLVTVYGYGNSIWLFILPLLDIVNRFRSTFKTAVAAEWAIIAIAYVKAAQYMHVQICNRGNGHVRLPFTMIFILGFHIIFSVLLMFTLY</sequence>
<dbReference type="EMBL" id="BTGD01000001">
    <property type="protein sequence ID" value="GMM53944.1"/>
    <property type="molecule type" value="Genomic_DNA"/>
</dbReference>
<protein>
    <submittedName>
        <fullName evidence="3">Yip5 protein</fullName>
    </submittedName>
</protein>
<feature type="region of interest" description="Disordered" evidence="1">
    <location>
        <begin position="1"/>
        <end position="94"/>
    </location>
</feature>
<feature type="transmembrane region" description="Helical" evidence="2">
    <location>
        <begin position="288"/>
        <end position="304"/>
    </location>
</feature>
<dbReference type="AlphaFoldDB" id="A0AAV5RTQ9"/>
<feature type="compositionally biased region" description="Polar residues" evidence="1">
    <location>
        <begin position="24"/>
        <end position="35"/>
    </location>
</feature>
<dbReference type="Proteomes" id="UP001377567">
    <property type="component" value="Unassembled WGS sequence"/>
</dbReference>
<keyword evidence="2" id="KW-0812">Transmembrane</keyword>
<gene>
    <name evidence="3" type="ORF">DAKH74_005600</name>
</gene>
<evidence type="ECO:0000313" key="4">
    <source>
        <dbReference type="Proteomes" id="UP001377567"/>
    </source>
</evidence>
<evidence type="ECO:0000256" key="1">
    <source>
        <dbReference type="SAM" id="MobiDB-lite"/>
    </source>
</evidence>
<feature type="transmembrane region" description="Helical" evidence="2">
    <location>
        <begin position="189"/>
        <end position="216"/>
    </location>
</feature>
<keyword evidence="2" id="KW-1133">Transmembrane helix</keyword>
<reference evidence="3 4" key="1">
    <citation type="journal article" date="2023" name="Elife">
        <title>Identification of key yeast species and microbe-microbe interactions impacting larval growth of Drosophila in the wild.</title>
        <authorList>
            <person name="Mure A."/>
            <person name="Sugiura Y."/>
            <person name="Maeda R."/>
            <person name="Honda K."/>
            <person name="Sakurai N."/>
            <person name="Takahashi Y."/>
            <person name="Watada M."/>
            <person name="Katoh T."/>
            <person name="Gotoh A."/>
            <person name="Gotoh Y."/>
            <person name="Taniguchi I."/>
            <person name="Nakamura K."/>
            <person name="Hayashi T."/>
            <person name="Katayama T."/>
            <person name="Uemura T."/>
            <person name="Hattori Y."/>
        </authorList>
    </citation>
    <scope>NUCLEOTIDE SEQUENCE [LARGE SCALE GENOMIC DNA]</scope>
    <source>
        <strain evidence="3 4">KH-74</strain>
    </source>
</reference>
<evidence type="ECO:0000313" key="3">
    <source>
        <dbReference type="EMBL" id="GMM53944.1"/>
    </source>
</evidence>
<feature type="compositionally biased region" description="Acidic residues" evidence="1">
    <location>
        <begin position="12"/>
        <end position="23"/>
    </location>
</feature>